<feature type="compositionally biased region" description="Basic and acidic residues" evidence="1">
    <location>
        <begin position="55"/>
        <end position="70"/>
    </location>
</feature>
<sequence>MGIKIVCFSKSIGMLDPIGAEIKTILEAFQPHTVPSALRVMRPEPSLEPHSLTPDLERDDQIHDPRTRLG</sequence>
<accession>A0ABR2TGR4</accession>
<evidence type="ECO:0000256" key="1">
    <source>
        <dbReference type="SAM" id="MobiDB-lite"/>
    </source>
</evidence>
<feature type="region of interest" description="Disordered" evidence="1">
    <location>
        <begin position="40"/>
        <end position="70"/>
    </location>
</feature>
<protein>
    <submittedName>
        <fullName evidence="2">Uncharacterized protein</fullName>
    </submittedName>
</protein>
<comment type="caution">
    <text evidence="2">The sequence shown here is derived from an EMBL/GenBank/DDBJ whole genome shotgun (WGS) entry which is preliminary data.</text>
</comment>
<name>A0ABR2TGR4_9ROSI</name>
<reference evidence="2 3" key="1">
    <citation type="journal article" date="2024" name="G3 (Bethesda)">
        <title>Genome assembly of Hibiscus sabdariffa L. provides insights into metabolisms of medicinal natural products.</title>
        <authorList>
            <person name="Kim T."/>
        </authorList>
    </citation>
    <scope>NUCLEOTIDE SEQUENCE [LARGE SCALE GENOMIC DNA]</scope>
    <source>
        <strain evidence="2">TK-2024</strain>
        <tissue evidence="2">Old leaves</tissue>
    </source>
</reference>
<dbReference type="Proteomes" id="UP001396334">
    <property type="component" value="Unassembled WGS sequence"/>
</dbReference>
<organism evidence="2 3">
    <name type="scientific">Hibiscus sabdariffa</name>
    <name type="common">roselle</name>
    <dbReference type="NCBI Taxonomy" id="183260"/>
    <lineage>
        <taxon>Eukaryota</taxon>
        <taxon>Viridiplantae</taxon>
        <taxon>Streptophyta</taxon>
        <taxon>Embryophyta</taxon>
        <taxon>Tracheophyta</taxon>
        <taxon>Spermatophyta</taxon>
        <taxon>Magnoliopsida</taxon>
        <taxon>eudicotyledons</taxon>
        <taxon>Gunneridae</taxon>
        <taxon>Pentapetalae</taxon>
        <taxon>rosids</taxon>
        <taxon>malvids</taxon>
        <taxon>Malvales</taxon>
        <taxon>Malvaceae</taxon>
        <taxon>Malvoideae</taxon>
        <taxon>Hibiscus</taxon>
    </lineage>
</organism>
<evidence type="ECO:0000313" key="3">
    <source>
        <dbReference type="Proteomes" id="UP001396334"/>
    </source>
</evidence>
<evidence type="ECO:0000313" key="2">
    <source>
        <dbReference type="EMBL" id="KAK9036454.1"/>
    </source>
</evidence>
<dbReference type="EMBL" id="JBBPBN010000006">
    <property type="protein sequence ID" value="KAK9036454.1"/>
    <property type="molecule type" value="Genomic_DNA"/>
</dbReference>
<gene>
    <name evidence="2" type="ORF">V6N11_078455</name>
</gene>
<keyword evidence="3" id="KW-1185">Reference proteome</keyword>
<proteinExistence type="predicted"/>